<dbReference type="AlphaFoldDB" id="A0A919XDX9"/>
<evidence type="ECO:0000313" key="2">
    <source>
        <dbReference type="Proteomes" id="UP000679779"/>
    </source>
</evidence>
<protein>
    <submittedName>
        <fullName evidence="1">Uncharacterized protein</fullName>
    </submittedName>
</protein>
<proteinExistence type="predicted"/>
<sequence>MYKQRLAFVFNVWDYAKVSVRHRQAGEYLFPFHYRQPAQILALITQDIEHDIGGRDSSGELTDAIGPFRLEPRHYRFEIDRASRRIKIRYFAVQFDIMREQNAGYFGVLARTVVVMACI</sequence>
<accession>A0A919XDX9</accession>
<dbReference type="EMBL" id="BORQ01000002">
    <property type="protein sequence ID" value="GIO30769.1"/>
    <property type="molecule type" value="Genomic_DNA"/>
</dbReference>
<dbReference type="Proteomes" id="UP000679779">
    <property type="component" value="Unassembled WGS sequence"/>
</dbReference>
<name>A0A919XDX9_9BACL</name>
<organism evidence="1 2">
    <name type="scientific">Paenibacillus albilobatus</name>
    <dbReference type="NCBI Taxonomy" id="2716884"/>
    <lineage>
        <taxon>Bacteria</taxon>
        <taxon>Bacillati</taxon>
        <taxon>Bacillota</taxon>
        <taxon>Bacilli</taxon>
        <taxon>Bacillales</taxon>
        <taxon>Paenibacillaceae</taxon>
        <taxon>Paenibacillus</taxon>
    </lineage>
</organism>
<reference evidence="1" key="1">
    <citation type="submission" date="2021-03" db="EMBL/GenBank/DDBJ databases">
        <title>Antimicrobial resistance genes in bacteria isolated from Japanese honey, and their potential for conferring macrolide and lincosamide resistance in the American foulbrood pathogen Paenibacillus larvae.</title>
        <authorList>
            <person name="Okamoto M."/>
            <person name="Kumagai M."/>
            <person name="Kanamori H."/>
            <person name="Takamatsu D."/>
        </authorList>
    </citation>
    <scope>NUCLEOTIDE SEQUENCE</scope>
    <source>
        <strain evidence="1">J2TS6</strain>
    </source>
</reference>
<keyword evidence="2" id="KW-1185">Reference proteome</keyword>
<evidence type="ECO:0000313" key="1">
    <source>
        <dbReference type="EMBL" id="GIO30769.1"/>
    </source>
</evidence>
<gene>
    <name evidence="1" type="ORF">J2TS6_19100</name>
</gene>
<comment type="caution">
    <text evidence="1">The sequence shown here is derived from an EMBL/GenBank/DDBJ whole genome shotgun (WGS) entry which is preliminary data.</text>
</comment>